<dbReference type="EMBL" id="JALLPJ020000810">
    <property type="protein sequence ID" value="KAL3782355.1"/>
    <property type="molecule type" value="Genomic_DNA"/>
</dbReference>
<feature type="domain" description="BTB" evidence="1">
    <location>
        <begin position="71"/>
        <end position="148"/>
    </location>
</feature>
<accession>A0ABD3P765</accession>
<name>A0ABD3P765_9STRA</name>
<dbReference type="Gene3D" id="3.30.710.10">
    <property type="entry name" value="Potassium Channel Kv1.1, Chain A"/>
    <property type="match status" value="1"/>
</dbReference>
<sequence length="554" mass="61285">MIPTVPAHLSSSAKETTEQVTSALKSLYTNAASSLQCGDGINLRLPSECSTSNRDADAVQLDWRSDDDTLSDLTLVIYDGSGGSPYHVHTLLLAFGGRKSGFVAEQLKQQQKKNIKEYKIEIYIPPLAAGYMPHFLDYIYGGAVQLTTDSAPSLRYLSNRFDVRELHAQISKFLPQDLELCTAPKYCMAADTLKDYELRDKALRIMAERMERMDCRYLKELSPRLMRSLVQSERMECGGVVLSEKIAQWIRVREDSTAVEASTVSPLSDEDFYWITHIQQMPQISHHEALFYLHYGSKYPSVMNEVGPGSLKHRCLVATSESSWAMDTLVAHLEHPDDVKMDLYQELDTDLKVQLLEGALVGAKKMGQEKAVHNSSQERLQRDVELSNEMMYENLSREQECPSVAKCKKVVVFGCGIGPANGVYMSDDAIILSQSSITSPQKNNIKSSKSGTALDSTYEKSAVWNGSRVTFLITPVKSGKYYTHYKLCVRRNNTTKVLYTSPTSTGSESIKASIPEYGWEVEGDGESVCVDGGGIYPAPVFVGSVGAGGCSAKA</sequence>
<protein>
    <recommendedName>
        <fullName evidence="1">BTB domain-containing protein</fullName>
    </recommendedName>
</protein>
<evidence type="ECO:0000313" key="3">
    <source>
        <dbReference type="Proteomes" id="UP001530400"/>
    </source>
</evidence>
<dbReference type="AlphaFoldDB" id="A0ABD3P765"/>
<dbReference type="PROSITE" id="PS50097">
    <property type="entry name" value="BTB"/>
    <property type="match status" value="1"/>
</dbReference>
<dbReference type="Pfam" id="PF00651">
    <property type="entry name" value="BTB"/>
    <property type="match status" value="1"/>
</dbReference>
<dbReference type="SUPFAM" id="SSF54695">
    <property type="entry name" value="POZ domain"/>
    <property type="match status" value="1"/>
</dbReference>
<proteinExistence type="predicted"/>
<keyword evidence="3" id="KW-1185">Reference proteome</keyword>
<dbReference type="PANTHER" id="PTHR24410:SF23">
    <property type="entry name" value="BTB DOMAIN-CONTAINING PROTEIN-RELATED"/>
    <property type="match status" value="1"/>
</dbReference>
<gene>
    <name evidence="2" type="ORF">ACHAWO_003728</name>
</gene>
<dbReference type="Proteomes" id="UP001530400">
    <property type="component" value="Unassembled WGS sequence"/>
</dbReference>
<dbReference type="InterPro" id="IPR051481">
    <property type="entry name" value="BTB-POZ/Galectin-3-binding"/>
</dbReference>
<reference evidence="2 3" key="1">
    <citation type="submission" date="2024-10" db="EMBL/GenBank/DDBJ databases">
        <title>Updated reference genomes for cyclostephanoid diatoms.</title>
        <authorList>
            <person name="Roberts W.R."/>
            <person name="Alverson A.J."/>
        </authorList>
    </citation>
    <scope>NUCLEOTIDE SEQUENCE [LARGE SCALE GENOMIC DNA]</scope>
    <source>
        <strain evidence="2 3">AJA010-31</strain>
    </source>
</reference>
<dbReference type="InterPro" id="IPR011333">
    <property type="entry name" value="SKP1/BTB/POZ_sf"/>
</dbReference>
<evidence type="ECO:0000313" key="2">
    <source>
        <dbReference type="EMBL" id="KAL3782355.1"/>
    </source>
</evidence>
<dbReference type="InterPro" id="IPR000210">
    <property type="entry name" value="BTB/POZ_dom"/>
</dbReference>
<comment type="caution">
    <text evidence="2">The sequence shown here is derived from an EMBL/GenBank/DDBJ whole genome shotgun (WGS) entry which is preliminary data.</text>
</comment>
<dbReference type="SMART" id="SM00225">
    <property type="entry name" value="BTB"/>
    <property type="match status" value="1"/>
</dbReference>
<organism evidence="2 3">
    <name type="scientific">Cyclotella atomus</name>
    <dbReference type="NCBI Taxonomy" id="382360"/>
    <lineage>
        <taxon>Eukaryota</taxon>
        <taxon>Sar</taxon>
        <taxon>Stramenopiles</taxon>
        <taxon>Ochrophyta</taxon>
        <taxon>Bacillariophyta</taxon>
        <taxon>Coscinodiscophyceae</taxon>
        <taxon>Thalassiosirophycidae</taxon>
        <taxon>Stephanodiscales</taxon>
        <taxon>Stephanodiscaceae</taxon>
        <taxon>Cyclotella</taxon>
    </lineage>
</organism>
<evidence type="ECO:0000259" key="1">
    <source>
        <dbReference type="PROSITE" id="PS50097"/>
    </source>
</evidence>
<dbReference type="PANTHER" id="PTHR24410">
    <property type="entry name" value="HL07962P-RELATED"/>
    <property type="match status" value="1"/>
</dbReference>